<evidence type="ECO:0000313" key="1">
    <source>
        <dbReference type="EMBL" id="MBB3994912.1"/>
    </source>
</evidence>
<protein>
    <submittedName>
        <fullName evidence="1">Uncharacterized protein</fullName>
    </submittedName>
</protein>
<dbReference type="AlphaFoldDB" id="A0A7W6E539"/>
<dbReference type="Proteomes" id="UP000530268">
    <property type="component" value="Unassembled WGS sequence"/>
</dbReference>
<gene>
    <name evidence="1" type="ORF">GGR95_002562</name>
</gene>
<dbReference type="EMBL" id="JACIEI010000009">
    <property type="protein sequence ID" value="MBB3994912.1"/>
    <property type="molecule type" value="Genomic_DNA"/>
</dbReference>
<accession>A0A7W6E539</accession>
<dbReference type="RefSeq" id="WP_281395947.1">
    <property type="nucleotide sequence ID" value="NZ_JACIEI010000009.1"/>
</dbReference>
<organism evidence="1 2">
    <name type="scientific">Sulfitobacter undariae</name>
    <dbReference type="NCBI Taxonomy" id="1563671"/>
    <lineage>
        <taxon>Bacteria</taxon>
        <taxon>Pseudomonadati</taxon>
        <taxon>Pseudomonadota</taxon>
        <taxon>Alphaproteobacteria</taxon>
        <taxon>Rhodobacterales</taxon>
        <taxon>Roseobacteraceae</taxon>
        <taxon>Sulfitobacter</taxon>
    </lineage>
</organism>
<name>A0A7W6E539_9RHOB</name>
<keyword evidence="2" id="KW-1185">Reference proteome</keyword>
<sequence>MKAFLCAMVGLVVITVGANLVLDQLPFSSADVSESKANVRLDD</sequence>
<proteinExistence type="predicted"/>
<reference evidence="1 2" key="1">
    <citation type="submission" date="2020-08" db="EMBL/GenBank/DDBJ databases">
        <title>Genomic Encyclopedia of Type Strains, Phase IV (KMG-IV): sequencing the most valuable type-strain genomes for metagenomic binning, comparative biology and taxonomic classification.</title>
        <authorList>
            <person name="Goeker M."/>
        </authorList>
    </citation>
    <scope>NUCLEOTIDE SEQUENCE [LARGE SCALE GENOMIC DNA]</scope>
    <source>
        <strain evidence="1 2">DSM 102234</strain>
    </source>
</reference>
<comment type="caution">
    <text evidence="1">The sequence shown here is derived from an EMBL/GenBank/DDBJ whole genome shotgun (WGS) entry which is preliminary data.</text>
</comment>
<evidence type="ECO:0000313" key="2">
    <source>
        <dbReference type="Proteomes" id="UP000530268"/>
    </source>
</evidence>